<accession>A0ABD7MRY0</accession>
<protein>
    <submittedName>
        <fullName evidence="1">Uncharacterized protein</fullName>
    </submittedName>
</protein>
<evidence type="ECO:0000313" key="2">
    <source>
        <dbReference type="Proteomes" id="UP000248741"/>
    </source>
</evidence>
<gene>
    <name evidence="1" type="ORF">NCTC7908_00780</name>
</gene>
<dbReference type="EMBL" id="LS483400">
    <property type="protein sequence ID" value="SQG50666.1"/>
    <property type="molecule type" value="Genomic_DNA"/>
</dbReference>
<dbReference type="Proteomes" id="UP000248741">
    <property type="component" value="Chromosome 1"/>
</dbReference>
<evidence type="ECO:0000313" key="1">
    <source>
        <dbReference type="EMBL" id="SQG50666.1"/>
    </source>
</evidence>
<proteinExistence type="predicted"/>
<reference evidence="1 2" key="1">
    <citation type="submission" date="2018-06" db="EMBL/GenBank/DDBJ databases">
        <authorList>
            <consortium name="Pathogen Informatics"/>
            <person name="Doyle S."/>
        </authorList>
    </citation>
    <scope>NUCLEOTIDE SEQUENCE [LARGE SCALE GENOMIC DNA]</scope>
    <source>
        <strain evidence="1 2">NCTC7908</strain>
    </source>
</reference>
<dbReference type="AlphaFoldDB" id="A0ABD7MRY0"/>
<organism evidence="1 2">
    <name type="scientific">Corynebacterium ulcerans</name>
    <dbReference type="NCBI Taxonomy" id="65058"/>
    <lineage>
        <taxon>Bacteria</taxon>
        <taxon>Bacillati</taxon>
        <taxon>Actinomycetota</taxon>
        <taxon>Actinomycetes</taxon>
        <taxon>Mycobacteriales</taxon>
        <taxon>Corynebacteriaceae</taxon>
        <taxon>Corynebacterium</taxon>
    </lineage>
</organism>
<name>A0ABD7MRY0_CORUL</name>
<sequence>MDMYAASPRLCGKAIALSVLECDAAPFFVLLHLYVYISGVNHWSIRLDVEREATRNLLQLCGFCFVESSTRLDVGLRLIR</sequence>